<protein>
    <recommendedName>
        <fullName evidence="6">Flagellar secretion chaperone FliS</fullName>
    </recommendedName>
</protein>
<evidence type="ECO:0000313" key="8">
    <source>
        <dbReference type="Proteomes" id="UP000542720"/>
    </source>
</evidence>
<keyword evidence="5" id="KW-0143">Chaperone</keyword>
<dbReference type="PANTHER" id="PTHR34773:SF1">
    <property type="entry name" value="FLAGELLAR SECRETION CHAPERONE FLIS"/>
    <property type="match status" value="1"/>
</dbReference>
<evidence type="ECO:0000256" key="4">
    <source>
        <dbReference type="ARBA" id="ARBA00022795"/>
    </source>
</evidence>
<dbReference type="PANTHER" id="PTHR34773">
    <property type="entry name" value="FLAGELLAR SECRETION CHAPERONE FLIS"/>
    <property type="match status" value="1"/>
</dbReference>
<comment type="caution">
    <text evidence="7">The sequence shown here is derived from an EMBL/GenBank/DDBJ whole genome shotgun (WGS) entry which is preliminary data.</text>
</comment>
<evidence type="ECO:0000256" key="6">
    <source>
        <dbReference type="PIRNR" id="PIRNR039090"/>
    </source>
</evidence>
<reference evidence="7 8" key="1">
    <citation type="submission" date="2020-08" db="EMBL/GenBank/DDBJ databases">
        <authorList>
            <person name="Kim C.M."/>
        </authorList>
    </citation>
    <scope>NUCLEOTIDE SEQUENCE [LARGE SCALE GENOMIC DNA]</scope>
    <source>
        <strain evidence="7 8">UL070</strain>
    </source>
</reference>
<dbReference type="Proteomes" id="UP000542720">
    <property type="component" value="Unassembled WGS sequence"/>
</dbReference>
<dbReference type="AlphaFoldDB" id="A0A7W4LMI8"/>
<dbReference type="Pfam" id="PF02561">
    <property type="entry name" value="FliS"/>
    <property type="match status" value="1"/>
</dbReference>
<dbReference type="RefSeq" id="WP_183089434.1">
    <property type="nucleotide sequence ID" value="NZ_JACJUD010000004.1"/>
</dbReference>
<dbReference type="EMBL" id="JACJUD010000004">
    <property type="protein sequence ID" value="MBB2495889.1"/>
    <property type="molecule type" value="Genomic_DNA"/>
</dbReference>
<dbReference type="PIRSF" id="PIRSF039090">
    <property type="entry name" value="Flis"/>
    <property type="match status" value="1"/>
</dbReference>
<keyword evidence="4 6" id="KW-1005">Bacterial flagellum biogenesis</keyword>
<evidence type="ECO:0000256" key="1">
    <source>
        <dbReference type="ARBA" id="ARBA00004514"/>
    </source>
</evidence>
<dbReference type="CDD" id="cd16098">
    <property type="entry name" value="FliS"/>
    <property type="match status" value="1"/>
</dbReference>
<evidence type="ECO:0000256" key="5">
    <source>
        <dbReference type="ARBA" id="ARBA00023186"/>
    </source>
</evidence>
<accession>A0A7W4LMI8</accession>
<keyword evidence="8" id="KW-1185">Reference proteome</keyword>
<organism evidence="7 8">
    <name type="scientific">Aquipseudomonas ullengensis</name>
    <dbReference type="NCBI Taxonomy" id="2759166"/>
    <lineage>
        <taxon>Bacteria</taxon>
        <taxon>Pseudomonadati</taxon>
        <taxon>Pseudomonadota</taxon>
        <taxon>Gammaproteobacteria</taxon>
        <taxon>Pseudomonadales</taxon>
        <taxon>Pseudomonadaceae</taxon>
        <taxon>Aquipseudomonas</taxon>
    </lineage>
</organism>
<evidence type="ECO:0000256" key="3">
    <source>
        <dbReference type="ARBA" id="ARBA00022490"/>
    </source>
</evidence>
<dbReference type="Gene3D" id="1.20.120.340">
    <property type="entry name" value="Flagellar protein FliS"/>
    <property type="match status" value="1"/>
</dbReference>
<dbReference type="InterPro" id="IPR036584">
    <property type="entry name" value="FliS_sf"/>
</dbReference>
<sequence>MNAMAALRQYQTVNTQAQLADASPHRLIQMLMEGGLSRLAQAKGAMLHGQISVKGELIGKAIAIIGGLRESLDQKQGGEIATNLDSLYEYMVSRLSEANLNNDAVMIDEVTDLLRNVKSGWDAISH</sequence>
<evidence type="ECO:0000256" key="2">
    <source>
        <dbReference type="ARBA" id="ARBA00008787"/>
    </source>
</evidence>
<keyword evidence="7" id="KW-0282">Flagellum</keyword>
<keyword evidence="3 6" id="KW-0963">Cytoplasm</keyword>
<name>A0A7W4LMI8_9GAMM</name>
<keyword evidence="7" id="KW-0966">Cell projection</keyword>
<dbReference type="InterPro" id="IPR003713">
    <property type="entry name" value="FliS"/>
</dbReference>
<comment type="subcellular location">
    <subcellularLocation>
        <location evidence="1 6">Cytoplasm</location>
        <location evidence="1 6">Cytosol</location>
    </subcellularLocation>
</comment>
<evidence type="ECO:0000313" key="7">
    <source>
        <dbReference type="EMBL" id="MBB2495889.1"/>
    </source>
</evidence>
<proteinExistence type="inferred from homology"/>
<dbReference type="GO" id="GO:0071973">
    <property type="term" value="P:bacterial-type flagellum-dependent cell motility"/>
    <property type="evidence" value="ECO:0007669"/>
    <property type="project" value="TreeGrafter"/>
</dbReference>
<dbReference type="NCBIfam" id="TIGR00208">
    <property type="entry name" value="fliS"/>
    <property type="match status" value="1"/>
</dbReference>
<gene>
    <name evidence="7" type="primary">fliS</name>
    <name evidence="7" type="ORF">H3H51_12740</name>
</gene>
<dbReference type="GO" id="GO:0044780">
    <property type="term" value="P:bacterial-type flagellum assembly"/>
    <property type="evidence" value="ECO:0007669"/>
    <property type="project" value="InterPro"/>
</dbReference>
<comment type="similarity">
    <text evidence="2 6">Belongs to the FliS family.</text>
</comment>
<keyword evidence="7" id="KW-0969">Cilium</keyword>
<dbReference type="GO" id="GO:0005829">
    <property type="term" value="C:cytosol"/>
    <property type="evidence" value="ECO:0007669"/>
    <property type="project" value="UniProtKB-SubCell"/>
</dbReference>
<dbReference type="SUPFAM" id="SSF101116">
    <property type="entry name" value="Flagellar export chaperone FliS"/>
    <property type="match status" value="1"/>
</dbReference>